<keyword evidence="9 13" id="KW-0378">Hydrolase</keyword>
<dbReference type="EMBL" id="CP027850">
    <property type="protein sequence ID" value="AVQ03494.1"/>
    <property type="molecule type" value="Genomic_DNA"/>
</dbReference>
<dbReference type="PANTHER" id="PTHR43722">
    <property type="entry name" value="PROLINE IMINOPEPTIDASE"/>
    <property type="match status" value="1"/>
</dbReference>
<evidence type="ECO:0000256" key="1">
    <source>
        <dbReference type="ARBA" id="ARBA00001585"/>
    </source>
</evidence>
<feature type="domain" description="AB hydrolase-1" evidence="12">
    <location>
        <begin position="61"/>
        <end position="328"/>
    </location>
</feature>
<gene>
    <name evidence="13" type="ORF">B7G68_17575</name>
</gene>
<dbReference type="Proteomes" id="UP000240527">
    <property type="component" value="Chromosome"/>
</dbReference>
<feature type="chain" id="PRO_5045668021" description="Proline iminopeptidase" evidence="11">
    <location>
        <begin position="23"/>
        <end position="353"/>
    </location>
</feature>
<protein>
    <recommendedName>
        <fullName evidence="5">Proline iminopeptidase</fullName>
        <ecNumber evidence="4">3.4.11.5</ecNumber>
    </recommendedName>
    <alternativeName>
        <fullName evidence="10">Prolyl aminopeptidase</fullName>
    </alternativeName>
</protein>
<evidence type="ECO:0000256" key="10">
    <source>
        <dbReference type="ARBA" id="ARBA00029605"/>
    </source>
</evidence>
<keyword evidence="11" id="KW-0732">Signal</keyword>
<evidence type="ECO:0000256" key="6">
    <source>
        <dbReference type="ARBA" id="ARBA00022438"/>
    </source>
</evidence>
<name>A0ABN5J078_9CAUL</name>
<sequence length="353" mass="38087">MKRFWVIAAAMALAAGPSLAKAAELNPACRAAGRPVSEAGFVDIGGIRQWLTIDGQDCANPVVLIVHGGPGNPNTPFAHNLFGDWSKRFTVVQWDQRGSGKTYGASKPPEDELLTMDRLTQDGVEAARYVAQRLGKRKVIIMGGSWGSALAVNIAQAAPELFSAYVGTAQLVNYQLDMKTSYDLTLAKAQAAGDADAITKLTALGPPPWTDPRAFGILRRITRKYEALATEAPPKGWFAFGPGYDTPAYEADYTAGEDYSFLNFVGPKGDGMGPKIDLRKLGTTFAMPVYMLQGEADLVTPPAVSKAYFDEIRAPKKEFVVLPRTGHDPNRIMIDAQFAALTKARTSTDAGRR</sequence>
<dbReference type="PANTHER" id="PTHR43722:SF1">
    <property type="entry name" value="PROLINE IMINOPEPTIDASE"/>
    <property type="match status" value="1"/>
</dbReference>
<comment type="subcellular location">
    <subcellularLocation>
        <location evidence="2">Cytoplasm</location>
    </subcellularLocation>
</comment>
<dbReference type="InterPro" id="IPR029058">
    <property type="entry name" value="AB_hydrolase_fold"/>
</dbReference>
<comment type="catalytic activity">
    <reaction evidence="1">
        <text>Release of N-terminal proline from a peptide.</text>
        <dbReference type="EC" id="3.4.11.5"/>
    </reaction>
</comment>
<dbReference type="InterPro" id="IPR005944">
    <property type="entry name" value="Pro_iminopeptidase"/>
</dbReference>
<organism evidence="13 14">
    <name type="scientific">Caulobacter segnis</name>
    <dbReference type="NCBI Taxonomy" id="88688"/>
    <lineage>
        <taxon>Bacteria</taxon>
        <taxon>Pseudomonadati</taxon>
        <taxon>Pseudomonadota</taxon>
        <taxon>Alphaproteobacteria</taxon>
        <taxon>Caulobacterales</taxon>
        <taxon>Caulobacteraceae</taxon>
        <taxon>Caulobacter</taxon>
    </lineage>
</organism>
<comment type="similarity">
    <text evidence="3">Belongs to the peptidase S33 family.</text>
</comment>
<keyword evidence="6" id="KW-0031">Aminopeptidase</keyword>
<keyword evidence="8" id="KW-0645">Protease</keyword>
<dbReference type="InterPro" id="IPR002410">
    <property type="entry name" value="Peptidase_S33"/>
</dbReference>
<evidence type="ECO:0000256" key="5">
    <source>
        <dbReference type="ARBA" id="ARBA00021843"/>
    </source>
</evidence>
<dbReference type="Gene3D" id="3.40.50.1820">
    <property type="entry name" value="alpha/beta hydrolase"/>
    <property type="match status" value="1"/>
</dbReference>
<dbReference type="InterPro" id="IPR000073">
    <property type="entry name" value="AB_hydrolase_1"/>
</dbReference>
<evidence type="ECO:0000256" key="8">
    <source>
        <dbReference type="ARBA" id="ARBA00022670"/>
    </source>
</evidence>
<dbReference type="EC" id="3.4.11.5" evidence="4"/>
<evidence type="ECO:0000256" key="7">
    <source>
        <dbReference type="ARBA" id="ARBA00022490"/>
    </source>
</evidence>
<evidence type="ECO:0000256" key="9">
    <source>
        <dbReference type="ARBA" id="ARBA00022801"/>
    </source>
</evidence>
<keyword evidence="14" id="KW-1185">Reference proteome</keyword>
<dbReference type="Pfam" id="PF00561">
    <property type="entry name" value="Abhydrolase_1"/>
    <property type="match status" value="1"/>
</dbReference>
<evidence type="ECO:0000313" key="13">
    <source>
        <dbReference type="EMBL" id="AVQ03494.1"/>
    </source>
</evidence>
<evidence type="ECO:0000256" key="4">
    <source>
        <dbReference type="ARBA" id="ARBA00012568"/>
    </source>
</evidence>
<evidence type="ECO:0000259" key="12">
    <source>
        <dbReference type="Pfam" id="PF00561"/>
    </source>
</evidence>
<keyword evidence="7" id="KW-0963">Cytoplasm</keyword>
<feature type="signal peptide" evidence="11">
    <location>
        <begin position="1"/>
        <end position="22"/>
    </location>
</feature>
<dbReference type="SUPFAM" id="SSF53474">
    <property type="entry name" value="alpha/beta-Hydrolases"/>
    <property type="match status" value="1"/>
</dbReference>
<reference evidence="13 14" key="1">
    <citation type="journal article" date="2015" name="Biotechnol. Bioeng.">
        <title>Genome sequence and phenotypic characterization of Caulobacter segnis.</title>
        <authorList>
            <person name="Patel S."/>
            <person name="Fletcher B."/>
            <person name="Scott D.C."/>
            <person name="Ely B."/>
        </authorList>
    </citation>
    <scope>NUCLEOTIDE SEQUENCE [LARGE SCALE GENOMIC DNA]</scope>
    <source>
        <strain evidence="13 14">TK0059</strain>
    </source>
</reference>
<evidence type="ECO:0000256" key="2">
    <source>
        <dbReference type="ARBA" id="ARBA00004496"/>
    </source>
</evidence>
<evidence type="ECO:0000256" key="11">
    <source>
        <dbReference type="SAM" id="SignalP"/>
    </source>
</evidence>
<dbReference type="PRINTS" id="PR00793">
    <property type="entry name" value="PROAMNOPTASE"/>
</dbReference>
<dbReference type="GO" id="GO:0016787">
    <property type="term" value="F:hydrolase activity"/>
    <property type="evidence" value="ECO:0007669"/>
    <property type="project" value="UniProtKB-KW"/>
</dbReference>
<accession>A0ABN5J078</accession>
<dbReference type="RefSeq" id="WP_013080509.1">
    <property type="nucleotide sequence ID" value="NZ_CP027850.1"/>
</dbReference>
<evidence type="ECO:0000256" key="3">
    <source>
        <dbReference type="ARBA" id="ARBA00010088"/>
    </source>
</evidence>
<evidence type="ECO:0000313" key="14">
    <source>
        <dbReference type="Proteomes" id="UP000240527"/>
    </source>
</evidence>
<proteinExistence type="inferred from homology"/>